<sequence>MWIYALHKAYGAYPTHQPKVDFRPKGSRTFLPDPTQRLDPYHRVRPNPKPDCLATDQTLLRNTPVKLSVRPFDYAAMDCPLGSA</sequence>
<dbReference type="Proteomes" id="UP000823674">
    <property type="component" value="Chromosome A10"/>
</dbReference>
<comment type="caution">
    <text evidence="2">The sequence shown here is derived from an EMBL/GenBank/DDBJ whole genome shotgun (WGS) entry which is preliminary data.</text>
</comment>
<evidence type="ECO:0000256" key="1">
    <source>
        <dbReference type="SAM" id="MobiDB-lite"/>
    </source>
</evidence>
<evidence type="ECO:0000313" key="2">
    <source>
        <dbReference type="EMBL" id="KAG5375564.1"/>
    </source>
</evidence>
<keyword evidence="3" id="KW-1185">Reference proteome</keyword>
<organism evidence="2 3">
    <name type="scientific">Brassica rapa subsp. trilocularis</name>
    <dbReference type="NCBI Taxonomy" id="1813537"/>
    <lineage>
        <taxon>Eukaryota</taxon>
        <taxon>Viridiplantae</taxon>
        <taxon>Streptophyta</taxon>
        <taxon>Embryophyta</taxon>
        <taxon>Tracheophyta</taxon>
        <taxon>Spermatophyta</taxon>
        <taxon>Magnoliopsida</taxon>
        <taxon>eudicotyledons</taxon>
        <taxon>Gunneridae</taxon>
        <taxon>Pentapetalae</taxon>
        <taxon>rosids</taxon>
        <taxon>malvids</taxon>
        <taxon>Brassicales</taxon>
        <taxon>Brassicaceae</taxon>
        <taxon>Brassiceae</taxon>
        <taxon>Brassica</taxon>
    </lineage>
</organism>
<proteinExistence type="predicted"/>
<reference evidence="2 3" key="1">
    <citation type="submission" date="2021-03" db="EMBL/GenBank/DDBJ databases">
        <authorList>
            <person name="King G.J."/>
            <person name="Bancroft I."/>
            <person name="Baten A."/>
            <person name="Bloomfield J."/>
            <person name="Borpatragohain P."/>
            <person name="He Z."/>
            <person name="Irish N."/>
            <person name="Irwin J."/>
            <person name="Liu K."/>
            <person name="Mauleon R.P."/>
            <person name="Moore J."/>
            <person name="Morris R."/>
            <person name="Ostergaard L."/>
            <person name="Wang B."/>
            <person name="Wells R."/>
        </authorList>
    </citation>
    <scope>NUCLEOTIDE SEQUENCE [LARGE SCALE GENOMIC DNA]</scope>
    <source>
        <strain evidence="2">R-o-18</strain>
        <tissue evidence="2">Leaf</tissue>
    </source>
</reference>
<feature type="region of interest" description="Disordered" evidence="1">
    <location>
        <begin position="21"/>
        <end position="55"/>
    </location>
</feature>
<evidence type="ECO:0000313" key="3">
    <source>
        <dbReference type="Proteomes" id="UP000823674"/>
    </source>
</evidence>
<protein>
    <recommendedName>
        <fullName evidence="4">Neprosin domain-containing protein</fullName>
    </recommendedName>
</protein>
<accession>A0ABQ7KM16</accession>
<dbReference type="EMBL" id="JADBGQ010000010">
    <property type="protein sequence ID" value="KAG5375564.1"/>
    <property type="molecule type" value="Genomic_DNA"/>
</dbReference>
<evidence type="ECO:0008006" key="4">
    <source>
        <dbReference type="Google" id="ProtNLM"/>
    </source>
</evidence>
<name>A0ABQ7KM16_BRACM</name>
<gene>
    <name evidence="2" type="primary">A10g503340.1_BraROA</name>
    <name evidence="2" type="ORF">IGI04_040160</name>
</gene>